<evidence type="ECO:0000256" key="8">
    <source>
        <dbReference type="ARBA" id="ARBA00023136"/>
    </source>
</evidence>
<dbReference type="PANTHER" id="PTHR43553:SF27">
    <property type="entry name" value="ENERGY-COUPLING FACTOR TRANSPORTER ATP-BINDING PROTEIN ECFA2"/>
    <property type="match status" value="1"/>
</dbReference>
<comment type="subcellular location">
    <subcellularLocation>
        <location evidence="1">Cell membrane</location>
        <topology evidence="1">Peripheral membrane protein</topology>
    </subcellularLocation>
</comment>
<dbReference type="PROSITE" id="PS50893">
    <property type="entry name" value="ABC_TRANSPORTER_2"/>
    <property type="match status" value="1"/>
</dbReference>
<evidence type="ECO:0000256" key="1">
    <source>
        <dbReference type="ARBA" id="ARBA00004202"/>
    </source>
</evidence>
<dbReference type="AlphaFoldDB" id="A0A401FLR0"/>
<evidence type="ECO:0000259" key="9">
    <source>
        <dbReference type="PROSITE" id="PS50893"/>
    </source>
</evidence>
<accession>A0A401FLR0</accession>
<keyword evidence="4" id="KW-1003">Cell membrane</keyword>
<dbReference type="EMBL" id="BEXA01000003">
    <property type="protein sequence ID" value="GAY73246.1"/>
    <property type="molecule type" value="Genomic_DNA"/>
</dbReference>
<reference evidence="10 11" key="1">
    <citation type="submission" date="2017-11" db="EMBL/GenBank/DDBJ databases">
        <title>Draft Genome Sequence of Lactobacillus curieae NBRC 111893 isolated from Koso, a Japanese sugar-Vegetable Fermented Beverage.</title>
        <authorList>
            <person name="Chiou T.Y."/>
            <person name="Oshima K."/>
            <person name="Suda W."/>
            <person name="Hattori M."/>
            <person name="Takahashi T."/>
        </authorList>
    </citation>
    <scope>NUCLEOTIDE SEQUENCE [LARGE SCALE GENOMIC DNA]</scope>
    <source>
        <strain evidence="10 11">NBRC111893</strain>
    </source>
</reference>
<feature type="domain" description="ABC transporter" evidence="9">
    <location>
        <begin position="5"/>
        <end position="191"/>
    </location>
</feature>
<keyword evidence="11" id="KW-1185">Reference proteome</keyword>
<sequence length="192" mass="21012">MDKEISFSNVNHVYEPDSPLAKLALDNVNLTINRGSFTAIIGHTGSGKSTLAQHINALIKPTSGSIQVGAYEITNHTTNKNLKRFRQHVGMVFQFPEKQLFAETVIKDVMFGPQNYGQTPADAQQAAIAALKLVNIDEELFEKSPFDLSGGQMRRVAIAGVLAMNPEILILDEPTAGLDPEGHREIMTLVKN</sequence>
<keyword evidence="3" id="KW-0813">Transport</keyword>
<dbReference type="InterPro" id="IPR017871">
    <property type="entry name" value="ABC_transporter-like_CS"/>
</dbReference>
<evidence type="ECO:0000256" key="7">
    <source>
        <dbReference type="ARBA" id="ARBA00022967"/>
    </source>
</evidence>
<gene>
    <name evidence="10" type="ORF">NBRC111893_1392</name>
</gene>
<dbReference type="InterPro" id="IPR050095">
    <property type="entry name" value="ECF_ABC_transporter_ATP-bd"/>
</dbReference>
<dbReference type="GO" id="GO:0005524">
    <property type="term" value="F:ATP binding"/>
    <property type="evidence" value="ECO:0007669"/>
    <property type="project" value="UniProtKB-KW"/>
</dbReference>
<protein>
    <submittedName>
        <fullName evidence="10">ATPase component of general energizing module of ECF transporters</fullName>
    </submittedName>
</protein>
<dbReference type="CDD" id="cd03225">
    <property type="entry name" value="ABC_cobalt_CbiO_domain1"/>
    <property type="match status" value="1"/>
</dbReference>
<evidence type="ECO:0000256" key="6">
    <source>
        <dbReference type="ARBA" id="ARBA00022840"/>
    </source>
</evidence>
<name>A0A401FLR0_9LACO</name>
<keyword evidence="8" id="KW-0472">Membrane</keyword>
<evidence type="ECO:0000256" key="2">
    <source>
        <dbReference type="ARBA" id="ARBA00005417"/>
    </source>
</evidence>
<dbReference type="PANTHER" id="PTHR43553">
    <property type="entry name" value="HEAVY METAL TRANSPORTER"/>
    <property type="match status" value="1"/>
</dbReference>
<dbReference type="PROSITE" id="PS00211">
    <property type="entry name" value="ABC_TRANSPORTER_1"/>
    <property type="match status" value="1"/>
</dbReference>
<dbReference type="Gene3D" id="3.40.50.300">
    <property type="entry name" value="P-loop containing nucleotide triphosphate hydrolases"/>
    <property type="match status" value="1"/>
</dbReference>
<dbReference type="Proteomes" id="UP000286974">
    <property type="component" value="Unassembled WGS sequence"/>
</dbReference>
<dbReference type="InterPro" id="IPR003439">
    <property type="entry name" value="ABC_transporter-like_ATP-bd"/>
</dbReference>
<evidence type="ECO:0000256" key="3">
    <source>
        <dbReference type="ARBA" id="ARBA00022448"/>
    </source>
</evidence>
<dbReference type="GO" id="GO:0042626">
    <property type="term" value="F:ATPase-coupled transmembrane transporter activity"/>
    <property type="evidence" value="ECO:0007669"/>
    <property type="project" value="TreeGrafter"/>
</dbReference>
<evidence type="ECO:0000313" key="11">
    <source>
        <dbReference type="Proteomes" id="UP000286974"/>
    </source>
</evidence>
<dbReference type="InterPro" id="IPR027417">
    <property type="entry name" value="P-loop_NTPase"/>
</dbReference>
<dbReference type="SUPFAM" id="SSF52540">
    <property type="entry name" value="P-loop containing nucleoside triphosphate hydrolases"/>
    <property type="match status" value="1"/>
</dbReference>
<dbReference type="GO" id="GO:0016887">
    <property type="term" value="F:ATP hydrolysis activity"/>
    <property type="evidence" value="ECO:0007669"/>
    <property type="project" value="InterPro"/>
</dbReference>
<dbReference type="FunFam" id="3.40.50.300:FF:000224">
    <property type="entry name" value="Energy-coupling factor transporter ATP-binding protein EcfA"/>
    <property type="match status" value="1"/>
</dbReference>
<evidence type="ECO:0000313" key="10">
    <source>
        <dbReference type="EMBL" id="GAY73246.1"/>
    </source>
</evidence>
<evidence type="ECO:0000256" key="4">
    <source>
        <dbReference type="ARBA" id="ARBA00022475"/>
    </source>
</evidence>
<evidence type="ECO:0000256" key="5">
    <source>
        <dbReference type="ARBA" id="ARBA00022741"/>
    </source>
</evidence>
<comment type="similarity">
    <text evidence="2">Belongs to the ABC transporter superfamily.</text>
</comment>
<dbReference type="InterPro" id="IPR015856">
    <property type="entry name" value="ABC_transpr_CbiO/EcfA_su"/>
</dbReference>
<keyword evidence="6" id="KW-0067">ATP-binding</keyword>
<dbReference type="GO" id="GO:0043190">
    <property type="term" value="C:ATP-binding cassette (ABC) transporter complex"/>
    <property type="evidence" value="ECO:0007669"/>
    <property type="project" value="TreeGrafter"/>
</dbReference>
<dbReference type="Pfam" id="PF00005">
    <property type="entry name" value="ABC_tran"/>
    <property type="match status" value="1"/>
</dbReference>
<dbReference type="STRING" id="1138822.PL11_006625"/>
<keyword evidence="7" id="KW-1278">Translocase</keyword>
<comment type="caution">
    <text evidence="10">The sequence shown here is derived from an EMBL/GenBank/DDBJ whole genome shotgun (WGS) entry which is preliminary data.</text>
</comment>
<keyword evidence="5" id="KW-0547">Nucleotide-binding</keyword>
<organism evidence="10 11">
    <name type="scientific">Lentilactobacillus kosonis</name>
    <dbReference type="NCBI Taxonomy" id="2810561"/>
    <lineage>
        <taxon>Bacteria</taxon>
        <taxon>Bacillati</taxon>
        <taxon>Bacillota</taxon>
        <taxon>Bacilli</taxon>
        <taxon>Lactobacillales</taxon>
        <taxon>Lactobacillaceae</taxon>
        <taxon>Lentilactobacillus</taxon>
    </lineage>
</organism>
<proteinExistence type="inferred from homology"/>